<proteinExistence type="predicted"/>
<name>A0ABD1ZS36_9MARC</name>
<evidence type="ECO:0000313" key="2">
    <source>
        <dbReference type="Proteomes" id="UP001605036"/>
    </source>
</evidence>
<keyword evidence="2" id="KW-1185">Reference proteome</keyword>
<organism evidence="1 2">
    <name type="scientific">Riccia fluitans</name>
    <dbReference type="NCBI Taxonomy" id="41844"/>
    <lineage>
        <taxon>Eukaryota</taxon>
        <taxon>Viridiplantae</taxon>
        <taxon>Streptophyta</taxon>
        <taxon>Embryophyta</taxon>
        <taxon>Marchantiophyta</taxon>
        <taxon>Marchantiopsida</taxon>
        <taxon>Marchantiidae</taxon>
        <taxon>Marchantiales</taxon>
        <taxon>Ricciaceae</taxon>
        <taxon>Riccia</taxon>
    </lineage>
</organism>
<gene>
    <name evidence="1" type="ORF">R1flu_022391</name>
</gene>
<sequence length="128" mass="15013">MCLLTSAKDRVHFDAFRFRTDGERVSQFNQERLYNQGTREEFDSECKTTGGERDGSFDFEQCLDDDLDDDYGAQTERLATHEPLYLERRKSQAPNDWVVGPTSGYELHSVEKRTWQTNEEKELIMPLH</sequence>
<dbReference type="EMBL" id="JBHFFA010000001">
    <property type="protein sequence ID" value="KAL2654263.1"/>
    <property type="molecule type" value="Genomic_DNA"/>
</dbReference>
<evidence type="ECO:0000313" key="1">
    <source>
        <dbReference type="EMBL" id="KAL2654263.1"/>
    </source>
</evidence>
<comment type="caution">
    <text evidence="1">The sequence shown here is derived from an EMBL/GenBank/DDBJ whole genome shotgun (WGS) entry which is preliminary data.</text>
</comment>
<dbReference type="Proteomes" id="UP001605036">
    <property type="component" value="Unassembled WGS sequence"/>
</dbReference>
<dbReference type="AlphaFoldDB" id="A0ABD1ZS36"/>
<accession>A0ABD1ZS36</accession>
<protein>
    <submittedName>
        <fullName evidence="1">Uncharacterized protein</fullName>
    </submittedName>
</protein>
<reference evidence="1 2" key="1">
    <citation type="submission" date="2024-09" db="EMBL/GenBank/DDBJ databases">
        <title>Chromosome-scale assembly of Riccia fluitans.</title>
        <authorList>
            <person name="Paukszto L."/>
            <person name="Sawicki J."/>
            <person name="Karawczyk K."/>
            <person name="Piernik-Szablinska J."/>
            <person name="Szczecinska M."/>
            <person name="Mazdziarz M."/>
        </authorList>
    </citation>
    <scope>NUCLEOTIDE SEQUENCE [LARGE SCALE GENOMIC DNA]</scope>
    <source>
        <strain evidence="1">Rf_01</strain>
        <tissue evidence="1">Aerial parts of the thallus</tissue>
    </source>
</reference>